<reference evidence="2 3" key="1">
    <citation type="submission" date="2017-09" db="EMBL/GenBank/DDBJ databases">
        <authorList>
            <person name="Varghese N."/>
            <person name="Submissions S."/>
        </authorList>
    </citation>
    <scope>NUCLEOTIDE SEQUENCE [LARGE SCALE GENOMIC DNA]</scope>
    <source>
        <strain evidence="2 3">OK806</strain>
    </source>
</reference>
<evidence type="ECO:0000256" key="1">
    <source>
        <dbReference type="SAM" id="Phobius"/>
    </source>
</evidence>
<feature type="transmembrane region" description="Helical" evidence="1">
    <location>
        <begin position="16"/>
        <end position="38"/>
    </location>
</feature>
<evidence type="ECO:0000313" key="2">
    <source>
        <dbReference type="EMBL" id="SOE89041.1"/>
    </source>
</evidence>
<name>A0A7Z7IE23_9BURK</name>
<evidence type="ECO:0000313" key="3">
    <source>
        <dbReference type="Proteomes" id="UP000219522"/>
    </source>
</evidence>
<gene>
    <name evidence="2" type="ORF">SAMN05446927_7684</name>
</gene>
<keyword evidence="1" id="KW-0472">Membrane</keyword>
<proteinExistence type="predicted"/>
<keyword evidence="1" id="KW-0812">Transmembrane</keyword>
<protein>
    <submittedName>
        <fullName evidence="2">Uncharacterized protein</fullName>
    </submittedName>
</protein>
<sequence>MCCSLSADVFRFGETAVKSGGCIVLLPSLHFLMSGNSYSHSRMLKRRPAQALANKASTDASCSFSATASRKDRPTRSNPKIELMHILTLLYIFSTALCLVWTAFAAIANRYFSGSWVRTNIAGLHPMNISVRRSAPSPTAKIVGFWGIVSLMPFMNVSTILGWTVFGAGVRLMSKRVAT</sequence>
<organism evidence="2 3">
    <name type="scientific">Caballeronia arationis</name>
    <dbReference type="NCBI Taxonomy" id="1777142"/>
    <lineage>
        <taxon>Bacteria</taxon>
        <taxon>Pseudomonadati</taxon>
        <taxon>Pseudomonadota</taxon>
        <taxon>Betaproteobacteria</taxon>
        <taxon>Burkholderiales</taxon>
        <taxon>Burkholderiaceae</taxon>
        <taxon>Caballeronia</taxon>
    </lineage>
</organism>
<keyword evidence="3" id="KW-1185">Reference proteome</keyword>
<dbReference type="AlphaFoldDB" id="A0A7Z7IE23"/>
<accession>A0A7Z7IE23</accession>
<comment type="caution">
    <text evidence="2">The sequence shown here is derived from an EMBL/GenBank/DDBJ whole genome shotgun (WGS) entry which is preliminary data.</text>
</comment>
<dbReference type="EMBL" id="OCSU01000003">
    <property type="protein sequence ID" value="SOE89041.1"/>
    <property type="molecule type" value="Genomic_DNA"/>
</dbReference>
<feature type="transmembrane region" description="Helical" evidence="1">
    <location>
        <begin position="143"/>
        <end position="166"/>
    </location>
</feature>
<feature type="transmembrane region" description="Helical" evidence="1">
    <location>
        <begin position="83"/>
        <end position="108"/>
    </location>
</feature>
<keyword evidence="1" id="KW-1133">Transmembrane helix</keyword>
<dbReference type="Proteomes" id="UP000219522">
    <property type="component" value="Unassembled WGS sequence"/>
</dbReference>